<dbReference type="EMBL" id="JABSTR010000007">
    <property type="protein sequence ID" value="KAH9375611.1"/>
    <property type="molecule type" value="Genomic_DNA"/>
</dbReference>
<dbReference type="InterPro" id="IPR018497">
    <property type="entry name" value="Peptidase_M13_C"/>
</dbReference>
<dbReference type="VEuPathDB" id="VectorBase:HLOH_059588"/>
<keyword evidence="4" id="KW-0479">Metal-binding</keyword>
<dbReference type="AlphaFoldDB" id="A0A9J6GJX6"/>
<evidence type="ECO:0000256" key="3">
    <source>
        <dbReference type="ARBA" id="ARBA00022670"/>
    </source>
</evidence>
<keyword evidence="5" id="KW-0378">Hydrolase</keyword>
<evidence type="ECO:0000256" key="8">
    <source>
        <dbReference type="SAM" id="SignalP"/>
    </source>
</evidence>
<dbReference type="PROSITE" id="PS51885">
    <property type="entry name" value="NEPRILYSIN"/>
    <property type="match status" value="1"/>
</dbReference>
<feature type="signal peptide" evidence="8">
    <location>
        <begin position="1"/>
        <end position="19"/>
    </location>
</feature>
<name>A0A9J6GJX6_HAELO</name>
<dbReference type="InterPro" id="IPR008753">
    <property type="entry name" value="Peptidase_M13_N"/>
</dbReference>
<comment type="similarity">
    <text evidence="2">Belongs to the peptidase M13 family.</text>
</comment>
<evidence type="ECO:0008006" key="13">
    <source>
        <dbReference type="Google" id="ProtNLM"/>
    </source>
</evidence>
<dbReference type="GO" id="GO:0004222">
    <property type="term" value="F:metalloendopeptidase activity"/>
    <property type="evidence" value="ECO:0007669"/>
    <property type="project" value="InterPro"/>
</dbReference>
<dbReference type="GO" id="GO:0046872">
    <property type="term" value="F:metal ion binding"/>
    <property type="evidence" value="ECO:0007669"/>
    <property type="project" value="UniProtKB-KW"/>
</dbReference>
<dbReference type="OrthoDB" id="6529752at2759"/>
<sequence>MTVPRPFVVLLLGVVFAGCKFLVNKATLAAYPWCDHPTRCYDYAQELAASVDSATDPCDNLYQHVCDNWDRNHPMLMNGSGQFTLLQFRVTSFVVGALKKPPPQSSPASVKKAVFAYQECIKVLDDERNDVKVRASLVGRVQKVQPGLAYLDLTGQLRRARLSAGHVSRVRPATPFSLSLVPYIKTDRRYGLMLSMNSLVDTIKEPKTIETCISVVAPTARRQVVSDVAQRTIDGYQEFIAMFLALYPGQRITLQLRTLQELANGTGKYAELEDWLRVVNKHLPEDRKIDEDEQVLAYNGSEVALREMFRRSKASRHVTLVLYSAWILIVELHAGFSHELIECLPPDLPAQFKSATSCLQLANRIAPYAIGRFLWDSLELTEAINSTVTVWGGLRNATLQYFKDVHWMDAETAKGAVEHVSHLVSVIGQPEHLKLTTALDEHYNHLPDFKPPFIESWLNASKRHVDKYKRLLKEPPNVTVHREDINFGIGMTTVNAFYMPVIHLMVIIPAIMMPPFVPTDAPRPVHYGAVGTILGHELTHSFDPLFSNLSRTGELTTWYQPESMKKFESRLKCVLEQSADITGSEIRAKNALSETFADTAGAEKARLAYATLAQKKGLLSYTPEQAFYVASCFEFCAAEPYASHSPLYLPVALRCNVPVMNQPEFAGAFKCSGSATMNPSEHCTFHAP</sequence>
<dbReference type="InterPro" id="IPR000718">
    <property type="entry name" value="Peptidase_M13"/>
</dbReference>
<feature type="domain" description="Peptidase M13 C-terminal" evidence="9">
    <location>
        <begin position="495"/>
        <end position="684"/>
    </location>
</feature>
<comment type="caution">
    <text evidence="11">The sequence shown here is derived from an EMBL/GenBank/DDBJ whole genome shotgun (WGS) entry which is preliminary data.</text>
</comment>
<dbReference type="GO" id="GO:0005886">
    <property type="term" value="C:plasma membrane"/>
    <property type="evidence" value="ECO:0007669"/>
    <property type="project" value="TreeGrafter"/>
</dbReference>
<evidence type="ECO:0000256" key="7">
    <source>
        <dbReference type="ARBA" id="ARBA00023049"/>
    </source>
</evidence>
<dbReference type="OMA" id="SHELIEC"/>
<proteinExistence type="inferred from homology"/>
<dbReference type="PANTHER" id="PTHR11733:SF241">
    <property type="entry name" value="GH26575P-RELATED"/>
    <property type="match status" value="1"/>
</dbReference>
<dbReference type="CDD" id="cd08662">
    <property type="entry name" value="M13"/>
    <property type="match status" value="1"/>
</dbReference>
<organism evidence="11 12">
    <name type="scientific">Haemaphysalis longicornis</name>
    <name type="common">Bush tick</name>
    <dbReference type="NCBI Taxonomy" id="44386"/>
    <lineage>
        <taxon>Eukaryota</taxon>
        <taxon>Metazoa</taxon>
        <taxon>Ecdysozoa</taxon>
        <taxon>Arthropoda</taxon>
        <taxon>Chelicerata</taxon>
        <taxon>Arachnida</taxon>
        <taxon>Acari</taxon>
        <taxon>Parasitiformes</taxon>
        <taxon>Ixodida</taxon>
        <taxon>Ixodoidea</taxon>
        <taxon>Ixodidae</taxon>
        <taxon>Haemaphysalinae</taxon>
        <taxon>Haemaphysalis</taxon>
    </lineage>
</organism>
<gene>
    <name evidence="11" type="ORF">HPB48_019055</name>
</gene>
<keyword evidence="7" id="KW-0482">Metalloprotease</keyword>
<keyword evidence="6" id="KW-0862">Zinc</keyword>
<evidence type="ECO:0000256" key="4">
    <source>
        <dbReference type="ARBA" id="ARBA00022723"/>
    </source>
</evidence>
<dbReference type="SUPFAM" id="SSF55486">
    <property type="entry name" value="Metalloproteases ('zincins'), catalytic domain"/>
    <property type="match status" value="1"/>
</dbReference>
<keyword evidence="3" id="KW-0645">Protease</keyword>
<evidence type="ECO:0000259" key="10">
    <source>
        <dbReference type="Pfam" id="PF05649"/>
    </source>
</evidence>
<dbReference type="InterPro" id="IPR042089">
    <property type="entry name" value="Peptidase_M13_dom_2"/>
</dbReference>
<evidence type="ECO:0000313" key="12">
    <source>
        <dbReference type="Proteomes" id="UP000821853"/>
    </source>
</evidence>
<evidence type="ECO:0000256" key="1">
    <source>
        <dbReference type="ARBA" id="ARBA00001947"/>
    </source>
</evidence>
<comment type="cofactor">
    <cofactor evidence="1">
        <name>Zn(2+)</name>
        <dbReference type="ChEBI" id="CHEBI:29105"/>
    </cofactor>
</comment>
<evidence type="ECO:0000256" key="6">
    <source>
        <dbReference type="ARBA" id="ARBA00022833"/>
    </source>
</evidence>
<evidence type="ECO:0000256" key="5">
    <source>
        <dbReference type="ARBA" id="ARBA00022801"/>
    </source>
</evidence>
<evidence type="ECO:0000259" key="9">
    <source>
        <dbReference type="Pfam" id="PF01431"/>
    </source>
</evidence>
<evidence type="ECO:0000256" key="2">
    <source>
        <dbReference type="ARBA" id="ARBA00007357"/>
    </source>
</evidence>
<dbReference type="Gene3D" id="3.40.390.10">
    <property type="entry name" value="Collagenase (Catalytic Domain)"/>
    <property type="match status" value="1"/>
</dbReference>
<keyword evidence="12" id="KW-1185">Reference proteome</keyword>
<feature type="chain" id="PRO_5039898013" description="Endothelin-converting enzyme 1" evidence="8">
    <location>
        <begin position="20"/>
        <end position="688"/>
    </location>
</feature>
<dbReference type="GO" id="GO:0016485">
    <property type="term" value="P:protein processing"/>
    <property type="evidence" value="ECO:0007669"/>
    <property type="project" value="TreeGrafter"/>
</dbReference>
<dbReference type="PRINTS" id="PR00786">
    <property type="entry name" value="NEPRILYSIN"/>
</dbReference>
<dbReference type="PROSITE" id="PS51257">
    <property type="entry name" value="PROKAR_LIPOPROTEIN"/>
    <property type="match status" value="1"/>
</dbReference>
<accession>A0A9J6GJX6</accession>
<dbReference type="Pfam" id="PF01431">
    <property type="entry name" value="Peptidase_M13"/>
    <property type="match status" value="1"/>
</dbReference>
<protein>
    <recommendedName>
        <fullName evidence="13">Endothelin-converting enzyme 1</fullName>
    </recommendedName>
</protein>
<dbReference type="Pfam" id="PF05649">
    <property type="entry name" value="Peptidase_M13_N"/>
    <property type="match status" value="1"/>
</dbReference>
<keyword evidence="8" id="KW-0732">Signal</keyword>
<dbReference type="PANTHER" id="PTHR11733">
    <property type="entry name" value="ZINC METALLOPROTEASE FAMILY M13 NEPRILYSIN-RELATED"/>
    <property type="match status" value="1"/>
</dbReference>
<dbReference type="InterPro" id="IPR024079">
    <property type="entry name" value="MetalloPept_cat_dom_sf"/>
</dbReference>
<feature type="domain" description="Peptidase M13 N-terminal" evidence="10">
    <location>
        <begin position="57"/>
        <end position="430"/>
    </location>
</feature>
<reference evidence="11 12" key="1">
    <citation type="journal article" date="2020" name="Cell">
        <title>Large-Scale Comparative Analyses of Tick Genomes Elucidate Their Genetic Diversity and Vector Capacities.</title>
        <authorList>
            <consortium name="Tick Genome and Microbiome Consortium (TIGMIC)"/>
            <person name="Jia N."/>
            <person name="Wang J."/>
            <person name="Shi W."/>
            <person name="Du L."/>
            <person name="Sun Y."/>
            <person name="Zhan W."/>
            <person name="Jiang J.F."/>
            <person name="Wang Q."/>
            <person name="Zhang B."/>
            <person name="Ji P."/>
            <person name="Bell-Sakyi L."/>
            <person name="Cui X.M."/>
            <person name="Yuan T.T."/>
            <person name="Jiang B.G."/>
            <person name="Yang W.F."/>
            <person name="Lam T.T."/>
            <person name="Chang Q.C."/>
            <person name="Ding S.J."/>
            <person name="Wang X.J."/>
            <person name="Zhu J.G."/>
            <person name="Ruan X.D."/>
            <person name="Zhao L."/>
            <person name="Wei J.T."/>
            <person name="Ye R.Z."/>
            <person name="Que T.C."/>
            <person name="Du C.H."/>
            <person name="Zhou Y.H."/>
            <person name="Cheng J.X."/>
            <person name="Dai P.F."/>
            <person name="Guo W.B."/>
            <person name="Han X.H."/>
            <person name="Huang E.J."/>
            <person name="Li L.F."/>
            <person name="Wei W."/>
            <person name="Gao Y.C."/>
            <person name="Liu J.Z."/>
            <person name="Shao H.Z."/>
            <person name="Wang X."/>
            <person name="Wang C.C."/>
            <person name="Yang T.C."/>
            <person name="Huo Q.B."/>
            <person name="Li W."/>
            <person name="Chen H.Y."/>
            <person name="Chen S.E."/>
            <person name="Zhou L.G."/>
            <person name="Ni X.B."/>
            <person name="Tian J.H."/>
            <person name="Sheng Y."/>
            <person name="Liu T."/>
            <person name="Pan Y.S."/>
            <person name="Xia L.Y."/>
            <person name="Li J."/>
            <person name="Zhao F."/>
            <person name="Cao W.C."/>
        </authorList>
    </citation>
    <scope>NUCLEOTIDE SEQUENCE [LARGE SCALE GENOMIC DNA]</scope>
    <source>
        <strain evidence="11">HaeL-2018</strain>
    </source>
</reference>
<dbReference type="Gene3D" id="1.10.1380.10">
    <property type="entry name" value="Neutral endopeptidase , domain2"/>
    <property type="match status" value="1"/>
</dbReference>
<evidence type="ECO:0000313" key="11">
    <source>
        <dbReference type="EMBL" id="KAH9375611.1"/>
    </source>
</evidence>
<dbReference type="Proteomes" id="UP000821853">
    <property type="component" value="Chromosome 5"/>
</dbReference>